<feature type="modified residue" description="N6-(pyridoxal phosphate)lysine" evidence="8">
    <location>
        <position position="247"/>
    </location>
</feature>
<dbReference type="HOGENOM" id="CLU_031922_0_1_1"/>
<dbReference type="Pfam" id="PF01063">
    <property type="entry name" value="Aminotran_4"/>
    <property type="match status" value="1"/>
</dbReference>
<proteinExistence type="inferred from homology"/>
<evidence type="ECO:0000256" key="11">
    <source>
        <dbReference type="RuleBase" id="RU004517"/>
    </source>
</evidence>
<dbReference type="InterPro" id="IPR005786">
    <property type="entry name" value="B_amino_transII"/>
</dbReference>
<comment type="similarity">
    <text evidence="2 9">Belongs to the class-IV pyridoxal-phosphate-dependent aminotransferase family.</text>
</comment>
<dbReference type="CDD" id="cd01557">
    <property type="entry name" value="BCAT_beta_family"/>
    <property type="match status" value="1"/>
</dbReference>
<dbReference type="GO" id="GO:0009098">
    <property type="term" value="P:L-leucine biosynthetic process"/>
    <property type="evidence" value="ECO:0007669"/>
    <property type="project" value="TreeGrafter"/>
</dbReference>
<evidence type="ECO:0000256" key="9">
    <source>
        <dbReference type="RuleBase" id="RU004106"/>
    </source>
</evidence>
<accession>A0A066VUC2</accession>
<dbReference type="InterPro" id="IPR033939">
    <property type="entry name" value="BCAT_family"/>
</dbReference>
<dbReference type="InterPro" id="IPR018300">
    <property type="entry name" value="Aminotrans_IV_CS"/>
</dbReference>
<evidence type="ECO:0000313" key="13">
    <source>
        <dbReference type="Proteomes" id="UP000027361"/>
    </source>
</evidence>
<evidence type="ECO:0000256" key="8">
    <source>
        <dbReference type="PIRSR" id="PIRSR006468-1"/>
    </source>
</evidence>
<dbReference type="EC" id="2.6.1.42" evidence="11"/>
<comment type="caution">
    <text evidence="12">The sequence shown here is derived from an EMBL/GenBank/DDBJ whole genome shotgun (WGS) entry which is preliminary data.</text>
</comment>
<evidence type="ECO:0000256" key="3">
    <source>
        <dbReference type="ARBA" id="ARBA00022576"/>
    </source>
</evidence>
<dbReference type="InParanoid" id="A0A066VUC2"/>
<dbReference type="InterPro" id="IPR001544">
    <property type="entry name" value="Aminotrans_IV"/>
</dbReference>
<dbReference type="OMA" id="LTEVFAC"/>
<dbReference type="GO" id="GO:0052655">
    <property type="term" value="F:L-valine-2-oxoglutarate transaminase activity"/>
    <property type="evidence" value="ECO:0007669"/>
    <property type="project" value="RHEA"/>
</dbReference>
<dbReference type="Gene3D" id="3.30.470.10">
    <property type="match status" value="1"/>
</dbReference>
<keyword evidence="4 11" id="KW-0028">Amino-acid biosynthesis</keyword>
<dbReference type="OrthoDB" id="1732691at2759"/>
<dbReference type="AlphaFoldDB" id="A0A066VUC2"/>
<dbReference type="GO" id="GO:0009099">
    <property type="term" value="P:L-valine biosynthetic process"/>
    <property type="evidence" value="ECO:0007669"/>
    <property type="project" value="TreeGrafter"/>
</dbReference>
<dbReference type="SUPFAM" id="SSF56752">
    <property type="entry name" value="D-aminoacid aminotransferase-like PLP-dependent enzymes"/>
    <property type="match status" value="1"/>
</dbReference>
<dbReference type="InterPro" id="IPR036038">
    <property type="entry name" value="Aminotransferase-like"/>
</dbReference>
<keyword evidence="13" id="KW-1185">Reference proteome</keyword>
<keyword evidence="7 11" id="KW-0100">Branched-chain amino acid biosynthesis</keyword>
<dbReference type="GeneID" id="25267227"/>
<keyword evidence="5 11" id="KW-0808">Transferase</keyword>
<gene>
    <name evidence="12" type="ORF">K437DRAFT_294664</name>
</gene>
<dbReference type="GO" id="GO:0052654">
    <property type="term" value="F:L-leucine-2-oxoglutarate transaminase activity"/>
    <property type="evidence" value="ECO:0007669"/>
    <property type="project" value="RHEA"/>
</dbReference>
<dbReference type="GO" id="GO:0005739">
    <property type="term" value="C:mitochondrion"/>
    <property type="evidence" value="ECO:0007669"/>
    <property type="project" value="TreeGrafter"/>
</dbReference>
<evidence type="ECO:0000256" key="6">
    <source>
        <dbReference type="ARBA" id="ARBA00022898"/>
    </source>
</evidence>
<dbReference type="NCBIfam" id="NF009897">
    <property type="entry name" value="PRK13357.1"/>
    <property type="match status" value="1"/>
</dbReference>
<dbReference type="InterPro" id="IPR043132">
    <property type="entry name" value="BCAT-like_C"/>
</dbReference>
<evidence type="ECO:0000256" key="5">
    <source>
        <dbReference type="ARBA" id="ARBA00022679"/>
    </source>
</evidence>
<evidence type="ECO:0000256" key="7">
    <source>
        <dbReference type="ARBA" id="ARBA00023304"/>
    </source>
</evidence>
<dbReference type="EMBL" id="JMSN01000045">
    <property type="protein sequence ID" value="KDN45101.1"/>
    <property type="molecule type" value="Genomic_DNA"/>
</dbReference>
<evidence type="ECO:0000313" key="12">
    <source>
        <dbReference type="EMBL" id="KDN45101.1"/>
    </source>
</evidence>
<keyword evidence="3 11" id="KW-0032">Aminotransferase</keyword>
<keyword evidence="6 10" id="KW-0663">Pyridoxal phosphate</keyword>
<evidence type="ECO:0000256" key="10">
    <source>
        <dbReference type="RuleBase" id="RU004516"/>
    </source>
</evidence>
<dbReference type="PROSITE" id="PS00770">
    <property type="entry name" value="AA_TRANSFER_CLASS_4"/>
    <property type="match status" value="1"/>
</dbReference>
<dbReference type="FunFam" id="3.30.470.10:FF:000005">
    <property type="entry name" value="Branched-chain-amino-acid aminotransferase"/>
    <property type="match status" value="1"/>
</dbReference>
<comment type="catalytic activity">
    <reaction evidence="11">
        <text>L-leucine + 2-oxoglutarate = 4-methyl-2-oxopentanoate + L-glutamate</text>
        <dbReference type="Rhea" id="RHEA:18321"/>
        <dbReference type="ChEBI" id="CHEBI:16810"/>
        <dbReference type="ChEBI" id="CHEBI:17865"/>
        <dbReference type="ChEBI" id="CHEBI:29985"/>
        <dbReference type="ChEBI" id="CHEBI:57427"/>
        <dbReference type="EC" id="2.6.1.42"/>
    </reaction>
</comment>
<dbReference type="FunFam" id="3.20.10.10:FF:000004">
    <property type="entry name" value="Branched-chain-amino-acid aminotransferase"/>
    <property type="match status" value="1"/>
</dbReference>
<evidence type="ECO:0000256" key="1">
    <source>
        <dbReference type="ARBA" id="ARBA00001933"/>
    </source>
</evidence>
<evidence type="ECO:0000256" key="4">
    <source>
        <dbReference type="ARBA" id="ARBA00022605"/>
    </source>
</evidence>
<comment type="catalytic activity">
    <reaction evidence="11">
        <text>L-isoleucine + 2-oxoglutarate = (S)-3-methyl-2-oxopentanoate + L-glutamate</text>
        <dbReference type="Rhea" id="RHEA:24801"/>
        <dbReference type="ChEBI" id="CHEBI:16810"/>
        <dbReference type="ChEBI" id="CHEBI:29985"/>
        <dbReference type="ChEBI" id="CHEBI:35146"/>
        <dbReference type="ChEBI" id="CHEBI:58045"/>
        <dbReference type="EC" id="2.6.1.42"/>
    </reaction>
</comment>
<organism evidence="12 13">
    <name type="scientific">Tilletiaria anomala (strain ATCC 24038 / CBS 436.72 / UBC 951)</name>
    <dbReference type="NCBI Taxonomy" id="1037660"/>
    <lineage>
        <taxon>Eukaryota</taxon>
        <taxon>Fungi</taxon>
        <taxon>Dikarya</taxon>
        <taxon>Basidiomycota</taxon>
        <taxon>Ustilaginomycotina</taxon>
        <taxon>Exobasidiomycetes</taxon>
        <taxon>Georgefischeriales</taxon>
        <taxon>Tilletiariaceae</taxon>
        <taxon>Tilletiaria</taxon>
    </lineage>
</organism>
<dbReference type="Gene3D" id="3.20.10.10">
    <property type="entry name" value="D-amino Acid Aminotransferase, subunit A, domain 2"/>
    <property type="match status" value="1"/>
</dbReference>
<dbReference type="GO" id="GO:0052656">
    <property type="term" value="F:L-isoleucine-2-oxoglutarate transaminase activity"/>
    <property type="evidence" value="ECO:0007669"/>
    <property type="project" value="RHEA"/>
</dbReference>
<dbReference type="InterPro" id="IPR043131">
    <property type="entry name" value="BCAT-like_N"/>
</dbReference>
<dbReference type="STRING" id="1037660.A0A066VUC2"/>
<comment type="cofactor">
    <cofactor evidence="1 10">
        <name>pyridoxal 5'-phosphate</name>
        <dbReference type="ChEBI" id="CHEBI:597326"/>
    </cofactor>
</comment>
<sequence length="426" mass="46393">MLAASLRTTARRQAACSSRSLRFSTSTLVRDASKPQQIDPMTGEVMGLSTLDASSLKVTKTQQPKTVPPSSSLVFGQNFSDHMLSVPWNAQTGWAPPHIHPYGPLHLDPSSVIFHYAPSLFEGMKAYKDVNGGIRLFRPDMNMKRLNVSADRIALPAVDGEQLTTLIKKLVSLDKHWIPADPGHSLYIRPTLIGTQQALGVFPTTEALLFVICSPVGPYYRSGFKPVALEADPSKVRAWPGGTGQYKLGLNYAPGIKMQVEAAKSGYQQNLWLFGEEHWLTEVGTMNMFVVIKNKDGATELITPPLNGMILPGVTRASILELARDHLAGKFPIDGLPSDLIVSEREINMAEVVEAEKSGCLLEMFGAGTAAIVSPVERLGYMGRDIRIPTSEEGVGPIAKVMLNTITGIQLGKIEHPWSVVVDENI</sequence>
<name>A0A066VUC2_TILAU</name>
<evidence type="ECO:0000256" key="2">
    <source>
        <dbReference type="ARBA" id="ARBA00009320"/>
    </source>
</evidence>
<reference evidence="12 13" key="1">
    <citation type="submission" date="2014-05" db="EMBL/GenBank/DDBJ databases">
        <title>Draft genome sequence of a rare smut relative, Tilletiaria anomala UBC 951.</title>
        <authorList>
            <consortium name="DOE Joint Genome Institute"/>
            <person name="Toome M."/>
            <person name="Kuo A."/>
            <person name="Henrissat B."/>
            <person name="Lipzen A."/>
            <person name="Tritt A."/>
            <person name="Yoshinaga Y."/>
            <person name="Zane M."/>
            <person name="Barry K."/>
            <person name="Grigoriev I.V."/>
            <person name="Spatafora J.W."/>
            <person name="Aimea M.C."/>
        </authorList>
    </citation>
    <scope>NUCLEOTIDE SEQUENCE [LARGE SCALE GENOMIC DNA]</scope>
    <source>
        <strain evidence="12 13">UBC 951</strain>
    </source>
</reference>
<dbReference type="FunCoup" id="A0A066VUC2">
    <property type="interactions" value="284"/>
</dbReference>
<dbReference type="Proteomes" id="UP000027361">
    <property type="component" value="Unassembled WGS sequence"/>
</dbReference>
<comment type="catalytic activity">
    <reaction evidence="11">
        <text>L-valine + 2-oxoglutarate = 3-methyl-2-oxobutanoate + L-glutamate</text>
        <dbReference type="Rhea" id="RHEA:24813"/>
        <dbReference type="ChEBI" id="CHEBI:11851"/>
        <dbReference type="ChEBI" id="CHEBI:16810"/>
        <dbReference type="ChEBI" id="CHEBI:29985"/>
        <dbReference type="ChEBI" id="CHEBI:57762"/>
        <dbReference type="EC" id="2.6.1.42"/>
    </reaction>
</comment>
<dbReference type="RefSeq" id="XP_013243063.1">
    <property type="nucleotide sequence ID" value="XM_013387609.1"/>
</dbReference>
<dbReference type="PANTHER" id="PTHR11825:SF44">
    <property type="entry name" value="BRANCHED-CHAIN-AMINO-ACID AMINOTRANSFERASE"/>
    <property type="match status" value="1"/>
</dbReference>
<dbReference type="PIRSF" id="PIRSF006468">
    <property type="entry name" value="BCAT1"/>
    <property type="match status" value="1"/>
</dbReference>
<protein>
    <recommendedName>
        <fullName evidence="11">Branched-chain-amino-acid aminotransferase</fullName>
        <ecNumber evidence="11">2.6.1.42</ecNumber>
    </recommendedName>
</protein>
<dbReference type="PANTHER" id="PTHR11825">
    <property type="entry name" value="SUBGROUP IIII AMINOTRANSFERASE"/>
    <property type="match status" value="1"/>
</dbReference>
<dbReference type="NCBIfam" id="TIGR01123">
    <property type="entry name" value="ilvE_II"/>
    <property type="match status" value="1"/>
</dbReference>